<dbReference type="FunFam" id="3.30.160.60:FF:000013">
    <property type="entry name" value="Putative zinc finger E-box-binding homeobox 2"/>
    <property type="match status" value="2"/>
</dbReference>
<feature type="compositionally biased region" description="Basic and acidic residues" evidence="14">
    <location>
        <begin position="1244"/>
        <end position="1254"/>
    </location>
</feature>
<keyword evidence="7 12" id="KW-0371">Homeobox</keyword>
<dbReference type="GO" id="GO:0005634">
    <property type="term" value="C:nucleus"/>
    <property type="evidence" value="ECO:0007669"/>
    <property type="project" value="UniProtKB-SubCell"/>
</dbReference>
<evidence type="ECO:0000313" key="18">
    <source>
        <dbReference type="Proteomes" id="UP000265140"/>
    </source>
</evidence>
<evidence type="ECO:0000256" key="4">
    <source>
        <dbReference type="ARBA" id="ARBA00022771"/>
    </source>
</evidence>
<reference evidence="17" key="2">
    <citation type="submission" date="2020-02" db="EMBL/GenBank/DDBJ databases">
        <title>Esox lucius (northern pike) genome, fEsoLuc1, primary haplotype.</title>
        <authorList>
            <person name="Myers G."/>
            <person name="Karagic N."/>
            <person name="Meyer A."/>
            <person name="Pippel M."/>
            <person name="Reichard M."/>
            <person name="Winkler S."/>
            <person name="Tracey A."/>
            <person name="Sims Y."/>
            <person name="Howe K."/>
            <person name="Rhie A."/>
            <person name="Formenti G."/>
            <person name="Durbin R."/>
            <person name="Fedrigo O."/>
            <person name="Jarvis E.D."/>
        </authorList>
    </citation>
    <scope>NUCLEOTIDE SEQUENCE [LARGE SCALE GENOMIC DNA]</scope>
</reference>
<keyword evidence="5" id="KW-0862">Zinc</keyword>
<evidence type="ECO:0000256" key="7">
    <source>
        <dbReference type="ARBA" id="ARBA00023155"/>
    </source>
</evidence>
<evidence type="ECO:0000256" key="9">
    <source>
        <dbReference type="ARBA" id="ARBA00039204"/>
    </source>
</evidence>
<feature type="compositionally biased region" description="Acidic residues" evidence="14">
    <location>
        <begin position="92"/>
        <end position="101"/>
    </location>
</feature>
<feature type="compositionally biased region" description="Basic and acidic residues" evidence="14">
    <location>
        <begin position="1173"/>
        <end position="1200"/>
    </location>
</feature>
<dbReference type="GO" id="GO:0000978">
    <property type="term" value="F:RNA polymerase II cis-regulatory region sequence-specific DNA binding"/>
    <property type="evidence" value="ECO:0007669"/>
    <property type="project" value="TreeGrafter"/>
</dbReference>
<feature type="region of interest" description="Disordered" evidence="14">
    <location>
        <begin position="987"/>
        <end position="1270"/>
    </location>
</feature>
<feature type="domain" description="C2H2-type" evidence="16">
    <location>
        <begin position="959"/>
        <end position="989"/>
    </location>
</feature>
<dbReference type="GO" id="GO:0000122">
    <property type="term" value="P:negative regulation of transcription by RNA polymerase II"/>
    <property type="evidence" value="ECO:0007669"/>
    <property type="project" value="UniProtKB-ARBA"/>
</dbReference>
<feature type="compositionally biased region" description="Acidic residues" evidence="14">
    <location>
        <begin position="1055"/>
        <end position="1093"/>
    </location>
</feature>
<feature type="compositionally biased region" description="Basic and acidic residues" evidence="14">
    <location>
        <begin position="79"/>
        <end position="91"/>
    </location>
</feature>
<feature type="region of interest" description="Disordered" evidence="14">
    <location>
        <begin position="496"/>
        <end position="546"/>
    </location>
</feature>
<protein>
    <recommendedName>
        <fullName evidence="9">Zinc finger E-box-binding homeobox 1</fullName>
    </recommendedName>
    <alternativeName>
        <fullName evidence="10">Transcription factor 8</fullName>
    </alternativeName>
</protein>
<dbReference type="GO" id="GO:0008270">
    <property type="term" value="F:zinc ion binding"/>
    <property type="evidence" value="ECO:0007669"/>
    <property type="project" value="UniProtKB-KW"/>
</dbReference>
<evidence type="ECO:0000256" key="14">
    <source>
        <dbReference type="SAM" id="MobiDB-lite"/>
    </source>
</evidence>
<dbReference type="FunFam" id="3.30.160.60:FF:000744">
    <property type="entry name" value="zinc finger E-box-binding homeobox 1"/>
    <property type="match status" value="1"/>
</dbReference>
<feature type="region of interest" description="Disordered" evidence="14">
    <location>
        <begin position="41"/>
        <end position="101"/>
    </location>
</feature>
<feature type="domain" description="C2H2-type" evidence="16">
    <location>
        <begin position="224"/>
        <end position="251"/>
    </location>
</feature>
<dbReference type="Pfam" id="PF00046">
    <property type="entry name" value="Homeodomain"/>
    <property type="match status" value="1"/>
</dbReference>
<feature type="domain" description="C2H2-type" evidence="16">
    <location>
        <begin position="252"/>
        <end position="281"/>
    </location>
</feature>
<comment type="subcellular location">
    <subcellularLocation>
        <location evidence="1 12 13">Nucleus</location>
    </subcellularLocation>
</comment>
<evidence type="ECO:0000313" key="17">
    <source>
        <dbReference type="Ensembl" id="ENSELUP00000011520.2"/>
    </source>
</evidence>
<organism evidence="17 18">
    <name type="scientific">Esox lucius</name>
    <name type="common">Northern pike</name>
    <dbReference type="NCBI Taxonomy" id="8010"/>
    <lineage>
        <taxon>Eukaryota</taxon>
        <taxon>Metazoa</taxon>
        <taxon>Chordata</taxon>
        <taxon>Craniata</taxon>
        <taxon>Vertebrata</taxon>
        <taxon>Euteleostomi</taxon>
        <taxon>Actinopterygii</taxon>
        <taxon>Neopterygii</taxon>
        <taxon>Teleostei</taxon>
        <taxon>Protacanthopterygii</taxon>
        <taxon>Esociformes</taxon>
        <taxon>Esocidae</taxon>
        <taxon>Esox</taxon>
    </lineage>
</organism>
<dbReference type="CDD" id="cd00086">
    <property type="entry name" value="homeodomain"/>
    <property type="match status" value="1"/>
</dbReference>
<dbReference type="FunFam" id="3.30.160.60:FF:000145">
    <property type="entry name" value="Zinc finger protein 574"/>
    <property type="match status" value="1"/>
</dbReference>
<dbReference type="PROSITE" id="PS50071">
    <property type="entry name" value="HOMEOBOX_2"/>
    <property type="match status" value="1"/>
</dbReference>
<evidence type="ECO:0000256" key="6">
    <source>
        <dbReference type="ARBA" id="ARBA00023125"/>
    </source>
</evidence>
<keyword evidence="4 11" id="KW-0863">Zinc-finger</keyword>
<evidence type="ECO:0000259" key="15">
    <source>
        <dbReference type="PROSITE" id="PS50071"/>
    </source>
</evidence>
<feature type="compositionally biased region" description="Polar residues" evidence="14">
    <location>
        <begin position="210"/>
        <end position="220"/>
    </location>
</feature>
<feature type="region of interest" description="Disordered" evidence="14">
    <location>
        <begin position="867"/>
        <end position="896"/>
    </location>
</feature>
<reference evidence="17" key="3">
    <citation type="submission" date="2025-08" db="UniProtKB">
        <authorList>
            <consortium name="Ensembl"/>
        </authorList>
    </citation>
    <scope>IDENTIFICATION</scope>
</reference>
<accession>A0A3P8Y678</accession>
<dbReference type="PROSITE" id="PS00028">
    <property type="entry name" value="ZINC_FINGER_C2H2_1"/>
    <property type="match status" value="5"/>
</dbReference>
<feature type="domain" description="C2H2-type" evidence="16">
    <location>
        <begin position="931"/>
        <end position="958"/>
    </location>
</feature>
<dbReference type="SUPFAM" id="SSF46689">
    <property type="entry name" value="Homeodomain-like"/>
    <property type="match status" value="1"/>
</dbReference>
<dbReference type="InterPro" id="IPR013087">
    <property type="entry name" value="Znf_C2H2_type"/>
</dbReference>
<keyword evidence="2" id="KW-0479">Metal-binding</keyword>
<feature type="compositionally biased region" description="Acidic residues" evidence="14">
    <location>
        <begin position="509"/>
        <end position="528"/>
    </location>
</feature>
<evidence type="ECO:0000256" key="11">
    <source>
        <dbReference type="PROSITE-ProRule" id="PRU00042"/>
    </source>
</evidence>
<feature type="compositionally biased region" description="Polar residues" evidence="14">
    <location>
        <begin position="1002"/>
        <end position="1020"/>
    </location>
</feature>
<dbReference type="InterPro" id="IPR001356">
    <property type="entry name" value="HD"/>
</dbReference>
<dbReference type="Gene3D" id="3.30.160.60">
    <property type="entry name" value="Classic Zinc Finger"/>
    <property type="match status" value="6"/>
</dbReference>
<dbReference type="SUPFAM" id="SSF57667">
    <property type="entry name" value="beta-beta-alpha zinc fingers"/>
    <property type="match status" value="4"/>
</dbReference>
<dbReference type="InterPro" id="IPR051574">
    <property type="entry name" value="ZnF_E-box_Homeobox"/>
</dbReference>
<keyword evidence="8 12" id="KW-0539">Nucleus</keyword>
<evidence type="ECO:0000256" key="3">
    <source>
        <dbReference type="ARBA" id="ARBA00022737"/>
    </source>
</evidence>
<evidence type="ECO:0000256" key="5">
    <source>
        <dbReference type="ARBA" id="ARBA00022833"/>
    </source>
</evidence>
<dbReference type="Proteomes" id="UP000265140">
    <property type="component" value="Chromosome 3"/>
</dbReference>
<dbReference type="InterPro" id="IPR036236">
    <property type="entry name" value="Znf_C2H2_sf"/>
</dbReference>
<feature type="domain" description="C2H2-type" evidence="16">
    <location>
        <begin position="903"/>
        <end position="930"/>
    </location>
</feature>
<keyword evidence="6 12" id="KW-0238">DNA-binding</keyword>
<feature type="compositionally biased region" description="Low complexity" evidence="14">
    <location>
        <begin position="691"/>
        <end position="715"/>
    </location>
</feature>
<dbReference type="Ensembl" id="ENSELUT00000000322.3">
    <property type="protein sequence ID" value="ENSELUP00000011520.2"/>
    <property type="gene ID" value="ENSELUG00000011887.3"/>
</dbReference>
<dbReference type="SMART" id="SM00389">
    <property type="entry name" value="HOX"/>
    <property type="match status" value="1"/>
</dbReference>
<name>A0A3P8Y678_ESOLU</name>
<keyword evidence="3" id="KW-0677">Repeat</keyword>
<evidence type="ECO:0000256" key="8">
    <source>
        <dbReference type="ARBA" id="ARBA00023242"/>
    </source>
</evidence>
<dbReference type="GeneTree" id="ENSGT00950000183208"/>
<feature type="compositionally biased region" description="Acidic residues" evidence="14">
    <location>
        <begin position="1258"/>
        <end position="1270"/>
    </location>
</feature>
<evidence type="ECO:0000256" key="12">
    <source>
        <dbReference type="PROSITE-ProRule" id="PRU00108"/>
    </source>
</evidence>
<dbReference type="GO" id="GO:0000981">
    <property type="term" value="F:DNA-binding transcription factor activity, RNA polymerase II-specific"/>
    <property type="evidence" value="ECO:0007669"/>
    <property type="project" value="TreeGrafter"/>
</dbReference>
<keyword evidence="18" id="KW-1185">Reference proteome</keyword>
<evidence type="ECO:0000256" key="13">
    <source>
        <dbReference type="RuleBase" id="RU000682"/>
    </source>
</evidence>
<evidence type="ECO:0000256" key="2">
    <source>
        <dbReference type="ARBA" id="ARBA00022723"/>
    </source>
</evidence>
<reference evidence="17" key="4">
    <citation type="submission" date="2025-09" db="UniProtKB">
        <authorList>
            <consortium name="Ensembl"/>
        </authorList>
    </citation>
    <scope>IDENTIFICATION</scope>
</reference>
<feature type="compositionally biased region" description="Acidic residues" evidence="14">
    <location>
        <begin position="1130"/>
        <end position="1148"/>
    </location>
</feature>
<feature type="compositionally biased region" description="Low complexity" evidence="14">
    <location>
        <begin position="651"/>
        <end position="667"/>
    </location>
</feature>
<dbReference type="FunFam" id="3.30.160.60:FF:000082">
    <property type="entry name" value="Putative zinc finger E-box-binding homeobox 2"/>
    <property type="match status" value="1"/>
</dbReference>
<dbReference type="Bgee" id="ENSELUG00000011887">
    <property type="expression patterns" value="Expressed in heart and 13 other cell types or tissues"/>
</dbReference>
<dbReference type="PROSITE" id="PS50157">
    <property type="entry name" value="ZINC_FINGER_C2H2_2"/>
    <property type="match status" value="7"/>
</dbReference>
<feature type="compositionally biased region" description="Acidic residues" evidence="14">
    <location>
        <begin position="1022"/>
        <end position="1040"/>
    </location>
</feature>
<dbReference type="PANTHER" id="PTHR24391">
    <property type="entry name" value="HISTONE H4 TRANSCRIPTION FACTOR-RELATED"/>
    <property type="match status" value="1"/>
</dbReference>
<feature type="region of interest" description="Disordered" evidence="14">
    <location>
        <begin position="647"/>
        <end position="715"/>
    </location>
</feature>
<feature type="compositionally biased region" description="Basic and acidic residues" evidence="14">
    <location>
        <begin position="125"/>
        <end position="134"/>
    </location>
</feature>
<feature type="region of interest" description="Disordered" evidence="14">
    <location>
        <begin position="121"/>
        <end position="145"/>
    </location>
</feature>
<dbReference type="PANTHER" id="PTHR24391:SF17">
    <property type="entry name" value="ZINC FINGER E-BOX-BINDING HOMEOBOX 1"/>
    <property type="match status" value="1"/>
</dbReference>
<evidence type="ECO:0000259" key="16">
    <source>
        <dbReference type="PROSITE" id="PS50157"/>
    </source>
</evidence>
<evidence type="ECO:0000256" key="1">
    <source>
        <dbReference type="ARBA" id="ARBA00004123"/>
    </source>
</evidence>
<dbReference type="InParanoid" id="A0A3P8Y678"/>
<feature type="compositionally biased region" description="Acidic residues" evidence="14">
    <location>
        <begin position="1215"/>
        <end position="1224"/>
    </location>
</feature>
<feature type="domain" description="Homeobox" evidence="15">
    <location>
        <begin position="601"/>
        <end position="644"/>
    </location>
</feature>
<sequence>MAQSTSPMSPCFLHRRTFLNSVPFGDASIIKVTNYNNVVEAQSDSDDEDKLHIVEEEPDGDSPPPEDHPAVLTQNGTEQHQDNWDGVKEECGSEEEDEEEQEEALVGEILQQGDTAVIYPEAPEDQQKPERGVPDENGTPDGLSQLRTCPYCSRGYKRYTSLKEHIKLRHEKSEDNFSCSQCSYTFAYRTQLERHMTQHKTQHKEPVQRHASQTTTTTGGNRKFKCTECSKAFKYKHHLKEHLRIHSGEKPYECPNCKKRFSHSGSYSSHISSKKCVGTVPINGTPRLVIKAPQTPSPQTQPSGPAVVAPARGLLRGEKTDGKPLQEQLPLNQIKSEPVEFEYKTVVAAPNGPAGTNGSVFNGGVALPQGTAVQQGLVQAVVLPTVGLMSPISINLSDLQNVLKVAMDGNVLRQVLGSANGLVTSKQGLAGQTGQQVISAISLPGFVDQDGTTKIIINYSLEPSLTQQPQLVKKEPPTGPATTFANTQLASKAAEKLPQDLSIVKTEPPDTEPQPESEREVETEEAQSEVERSMEAEPPEPETGKKSCLLCDDCPGGLDALHMLQHCEPANGEGEDVSPLDTSVAALLAEAGITTGRPPLKNMLSLLKAYFTINAEPTSEELAKISDSVSLPVDVVKNWFEKMRSGQITVGSPGSSSLPLPTEPSTETQTAQEKSGGAPEEQPASVQTQETLSSQSPNRSTSPSVSASAPSPLNLSSSGLVIVKTEEDLEGEAQDLPLDLSLPKQPQSEPQVPPTPQEQPLNLSCLKKETLQAKLQTQGPTNTIYVSTSPKTATSSPVNIMTSQLPTLVAITNPGSGVSCLRAISTGPNKRTILIPQLTYTYTTTAGASTSGAEGPQKTVILNGCQEEKGDTSSESVSAVEEQNDSDSPPPPKKMRRLESGMYACDLCDKIFQKSSSLLRHKYEHTGKRPHECGICNKAFKHKHHLIEHTRLHSGEKPYRCDKCGKRFSHSGSYSQHMNHRYSYCKKEPQGARPAGRRLGMSPQTEDPQSDSRPTSPPSQLDSDERESEEELEEEGEDEGMAAMSMDDIRVVQVGEDDEESEIYEVEEFGEERLEEDEEISREEVPQQEEEEVGGCIEEKAQQEEEEGGSTEEETQQGNEEEGGSREEETHQEEEEDGNKEETQQEENEGSREEEAQQEERSVQEQVCEEEKEDRREEEAHLKEGEKKEWSKEECVQREDVCEEEEVMEVLVMEGVEEEEDEEEKGLAPKETMATEDAMETEDKDVHVDQKDMLVEDSQTEPDDNNMDGD</sequence>
<dbReference type="OMA" id="GKMSDQQ"/>
<feature type="domain" description="C2H2-type" evidence="16">
    <location>
        <begin position="147"/>
        <end position="175"/>
    </location>
</feature>
<dbReference type="InterPro" id="IPR009057">
    <property type="entry name" value="Homeodomain-like_sf"/>
</dbReference>
<dbReference type="Pfam" id="PF00096">
    <property type="entry name" value="zf-C2H2"/>
    <property type="match status" value="5"/>
</dbReference>
<feature type="DNA-binding region" description="Homeobox" evidence="12">
    <location>
        <begin position="603"/>
        <end position="645"/>
    </location>
</feature>
<feature type="compositionally biased region" description="Basic and acidic residues" evidence="14">
    <location>
        <begin position="1149"/>
        <end position="1163"/>
    </location>
</feature>
<dbReference type="FunFam" id="1.10.10.60:FF:000122">
    <property type="entry name" value="Zinc finger E-box binding homeobox 1"/>
    <property type="match status" value="1"/>
</dbReference>
<proteinExistence type="predicted"/>
<gene>
    <name evidence="17" type="primary">ZEB1</name>
</gene>
<dbReference type="SMART" id="SM00355">
    <property type="entry name" value="ZnF_C2H2"/>
    <property type="match status" value="7"/>
</dbReference>
<feature type="region of interest" description="Disordered" evidence="14">
    <location>
        <begin position="199"/>
        <end position="220"/>
    </location>
</feature>
<feature type="compositionally biased region" description="Acidic residues" evidence="14">
    <location>
        <begin position="1104"/>
        <end position="1122"/>
    </location>
</feature>
<evidence type="ECO:0000256" key="10">
    <source>
        <dbReference type="ARBA" id="ARBA00041235"/>
    </source>
</evidence>
<feature type="domain" description="C2H2-type" evidence="16">
    <location>
        <begin position="177"/>
        <end position="204"/>
    </location>
</feature>
<dbReference type="AlphaFoldDB" id="A0A3P8Y678"/>
<reference evidence="18" key="1">
    <citation type="journal article" date="2014" name="PLoS ONE">
        <title>The genome and linkage map of the northern pike (Esox lucius): conserved synteny revealed between the salmonid sister group and the Neoteleostei.</title>
        <authorList>
            <person name="Rondeau E.B."/>
            <person name="Minkley D.R."/>
            <person name="Leong J.S."/>
            <person name="Messmer A.M."/>
            <person name="Jantzen J.R."/>
            <person name="von Schalburg K.R."/>
            <person name="Lemon C."/>
            <person name="Bird N.H."/>
            <person name="Koop B.F."/>
        </authorList>
    </citation>
    <scope>NUCLEOTIDE SEQUENCE</scope>
</reference>
<dbReference type="Gene3D" id="1.10.10.60">
    <property type="entry name" value="Homeodomain-like"/>
    <property type="match status" value="1"/>
</dbReference>
<feature type="region of interest" description="Disordered" evidence="14">
    <location>
        <begin position="739"/>
        <end position="760"/>
    </location>
</feature>